<reference evidence="3" key="2">
    <citation type="submission" date="2020-09" db="EMBL/GenBank/DDBJ databases">
        <authorList>
            <person name="Sun Q."/>
            <person name="Zhou Y."/>
        </authorList>
    </citation>
    <scope>NUCLEOTIDE SEQUENCE</scope>
    <source>
        <strain evidence="3">CGMCC 1.12408</strain>
    </source>
</reference>
<dbReference type="InterPro" id="IPR007157">
    <property type="entry name" value="PspA_VIPP1"/>
</dbReference>
<accession>A0A916W8I8</accession>
<evidence type="ECO:0008006" key="5">
    <source>
        <dbReference type="Google" id="ProtNLM"/>
    </source>
</evidence>
<evidence type="ECO:0000256" key="2">
    <source>
        <dbReference type="SAM" id="Coils"/>
    </source>
</evidence>
<feature type="coiled-coil region" evidence="2">
    <location>
        <begin position="33"/>
        <end position="60"/>
    </location>
</feature>
<dbReference type="PANTHER" id="PTHR31088:SF6">
    <property type="entry name" value="PHAGE SHOCK PROTEIN A"/>
    <property type="match status" value="1"/>
</dbReference>
<dbReference type="AlphaFoldDB" id="A0A916W8I8"/>
<name>A0A916W8I8_9BACI</name>
<gene>
    <name evidence="3" type="ORF">GCM10008025_19610</name>
</gene>
<comment type="caution">
    <text evidence="3">The sequence shown here is derived from an EMBL/GenBank/DDBJ whole genome shotgun (WGS) entry which is preliminary data.</text>
</comment>
<dbReference type="PANTHER" id="PTHR31088">
    <property type="entry name" value="MEMBRANE-ASSOCIATED PROTEIN VIPP1, CHLOROPLASTIC"/>
    <property type="match status" value="1"/>
</dbReference>
<reference evidence="3" key="1">
    <citation type="journal article" date="2014" name="Int. J. Syst. Evol. Microbiol.">
        <title>Complete genome sequence of Corynebacterium casei LMG S-19264T (=DSM 44701T), isolated from a smear-ripened cheese.</title>
        <authorList>
            <consortium name="US DOE Joint Genome Institute (JGI-PGF)"/>
            <person name="Walter F."/>
            <person name="Albersmeier A."/>
            <person name="Kalinowski J."/>
            <person name="Ruckert C."/>
        </authorList>
    </citation>
    <scope>NUCLEOTIDE SEQUENCE</scope>
    <source>
        <strain evidence="3">CGMCC 1.12408</strain>
    </source>
</reference>
<evidence type="ECO:0000256" key="1">
    <source>
        <dbReference type="ARBA" id="ARBA00043985"/>
    </source>
</evidence>
<evidence type="ECO:0000313" key="4">
    <source>
        <dbReference type="Proteomes" id="UP000613512"/>
    </source>
</evidence>
<organism evidence="3 4">
    <name type="scientific">Ornithinibacillus halotolerans</name>
    <dbReference type="NCBI Taxonomy" id="1274357"/>
    <lineage>
        <taxon>Bacteria</taxon>
        <taxon>Bacillati</taxon>
        <taxon>Bacillota</taxon>
        <taxon>Bacilli</taxon>
        <taxon>Bacillales</taxon>
        <taxon>Bacillaceae</taxon>
        <taxon>Ornithinibacillus</taxon>
    </lineage>
</organism>
<dbReference type="RefSeq" id="WP_188384482.1">
    <property type="nucleotide sequence ID" value="NZ_BMEY01000008.1"/>
</dbReference>
<keyword evidence="4" id="KW-1185">Reference proteome</keyword>
<dbReference type="EMBL" id="BMEY01000008">
    <property type="protein sequence ID" value="GGA76032.1"/>
    <property type="molecule type" value="Genomic_DNA"/>
</dbReference>
<comment type="similarity">
    <text evidence="1">Belongs to the PspA/Vipp/IM30 family.</text>
</comment>
<evidence type="ECO:0000313" key="3">
    <source>
        <dbReference type="EMBL" id="GGA76032.1"/>
    </source>
</evidence>
<proteinExistence type="inferred from homology"/>
<dbReference type="Pfam" id="PF04012">
    <property type="entry name" value="PspA_IM30"/>
    <property type="match status" value="1"/>
</dbReference>
<feature type="coiled-coil region" evidence="2">
    <location>
        <begin position="101"/>
        <end position="187"/>
    </location>
</feature>
<protein>
    <recommendedName>
        <fullName evidence="5">Phage shock protein A (PspA) family protein</fullName>
    </recommendedName>
</protein>
<dbReference type="Proteomes" id="UP000613512">
    <property type="component" value="Unassembled WGS sequence"/>
</dbReference>
<sequence length="219" mass="25563">MSIIKRLRDIIASNYYAKLEQSKDPEKEVNLFIREMERDLREIKAETDAATANMERIRRNLYEIQSEMDKMDRFARKSLESGDELRARRFLEEKVILKPKKVKLEKQYELTSIQLDQLRLAQDKLAQDVAELSDERDRLVNRLAIAKSKQKTNQVGKSQSNVCLTAFDELEEKANRALAEAEALEELRKGVDSDIDTLLPQYDKSVEVEKEIDSLRKKE</sequence>
<keyword evidence="2" id="KW-0175">Coiled coil</keyword>